<evidence type="ECO:0000313" key="2">
    <source>
        <dbReference type="Proteomes" id="UP000299102"/>
    </source>
</evidence>
<proteinExistence type="predicted"/>
<comment type="caution">
    <text evidence="1">The sequence shown here is derived from an EMBL/GenBank/DDBJ whole genome shotgun (WGS) entry which is preliminary data.</text>
</comment>
<name>A0A4C1U0B7_EUMVA</name>
<sequence>MDTSAHKTFLEAGGGAFENAGSETAARRYVSSHRYYGFCGFCFWMRSRAVAKALLLRASRNGFPSYPVHCVASGLRPLRFRRSTAKDRRREFKEASKELLEIRHSPYYLRSPFVMTTDVIRRTPSDVDCILEQNFVFKTGPWAV</sequence>
<dbReference type="Proteomes" id="UP000299102">
    <property type="component" value="Unassembled WGS sequence"/>
</dbReference>
<gene>
    <name evidence="1" type="ORF">EVAR_8953_1</name>
</gene>
<protein>
    <submittedName>
        <fullName evidence="1">Uncharacterized protein</fullName>
    </submittedName>
</protein>
<accession>A0A4C1U0B7</accession>
<evidence type="ECO:0000313" key="1">
    <source>
        <dbReference type="EMBL" id="GBP19791.1"/>
    </source>
</evidence>
<keyword evidence="2" id="KW-1185">Reference proteome</keyword>
<dbReference type="AlphaFoldDB" id="A0A4C1U0B7"/>
<organism evidence="1 2">
    <name type="scientific">Eumeta variegata</name>
    <name type="common">Bagworm moth</name>
    <name type="synonym">Eumeta japonica</name>
    <dbReference type="NCBI Taxonomy" id="151549"/>
    <lineage>
        <taxon>Eukaryota</taxon>
        <taxon>Metazoa</taxon>
        <taxon>Ecdysozoa</taxon>
        <taxon>Arthropoda</taxon>
        <taxon>Hexapoda</taxon>
        <taxon>Insecta</taxon>
        <taxon>Pterygota</taxon>
        <taxon>Neoptera</taxon>
        <taxon>Endopterygota</taxon>
        <taxon>Lepidoptera</taxon>
        <taxon>Glossata</taxon>
        <taxon>Ditrysia</taxon>
        <taxon>Tineoidea</taxon>
        <taxon>Psychidae</taxon>
        <taxon>Oiketicinae</taxon>
        <taxon>Eumeta</taxon>
    </lineage>
</organism>
<reference evidence="1 2" key="1">
    <citation type="journal article" date="2019" name="Commun. Biol.">
        <title>The bagworm genome reveals a unique fibroin gene that provides high tensile strength.</title>
        <authorList>
            <person name="Kono N."/>
            <person name="Nakamura H."/>
            <person name="Ohtoshi R."/>
            <person name="Tomita M."/>
            <person name="Numata K."/>
            <person name="Arakawa K."/>
        </authorList>
    </citation>
    <scope>NUCLEOTIDE SEQUENCE [LARGE SCALE GENOMIC DNA]</scope>
</reference>
<dbReference type="EMBL" id="BGZK01000111">
    <property type="protein sequence ID" value="GBP19791.1"/>
    <property type="molecule type" value="Genomic_DNA"/>
</dbReference>